<feature type="transmembrane region" description="Helical" evidence="1">
    <location>
        <begin position="287"/>
        <end position="306"/>
    </location>
</feature>
<dbReference type="AlphaFoldDB" id="A0A4V2MJ09"/>
<keyword evidence="3" id="KW-1185">Reference proteome</keyword>
<keyword evidence="1" id="KW-0472">Membrane</keyword>
<reference evidence="2 3" key="1">
    <citation type="submission" date="2019-02" db="EMBL/GenBank/DDBJ databases">
        <title>Pedobacter sp. RP-3-8 sp. nov., isolated from Arctic soil.</title>
        <authorList>
            <person name="Dahal R.H."/>
        </authorList>
    </citation>
    <scope>NUCLEOTIDE SEQUENCE [LARGE SCALE GENOMIC DNA]</scope>
    <source>
        <strain evidence="2 3">RP-3-8</strain>
    </source>
</reference>
<dbReference type="EMBL" id="SJSM01000014">
    <property type="protein sequence ID" value="TCC92516.1"/>
    <property type="molecule type" value="Genomic_DNA"/>
</dbReference>
<organism evidence="2 3">
    <name type="scientific">Pedobacter hiemivivus</name>
    <dbReference type="NCBI Taxonomy" id="2530454"/>
    <lineage>
        <taxon>Bacteria</taxon>
        <taxon>Pseudomonadati</taxon>
        <taxon>Bacteroidota</taxon>
        <taxon>Sphingobacteriia</taxon>
        <taxon>Sphingobacteriales</taxon>
        <taxon>Sphingobacteriaceae</taxon>
        <taxon>Pedobacter</taxon>
    </lineage>
</organism>
<dbReference type="OrthoDB" id="767210at2"/>
<name>A0A4V2MJ09_9SPHI</name>
<evidence type="ECO:0000313" key="2">
    <source>
        <dbReference type="EMBL" id="TCC92516.1"/>
    </source>
</evidence>
<keyword evidence="1" id="KW-1133">Transmembrane helix</keyword>
<sequence>MKLNFLNSRTINIVVSVLVVSFGVLLLLSILPFMIKTGGSSSDSSATMYEMEKTLVPIDALVPDSISHRRFLRLTDSVKQRRYMKNGTLTGGSFSFMFIGATALQRCEDCSIWDNDKSKVKEHFISLHWWTLDTVGVLDPVRYYVKEGKPYVRKVICKPIGLANGNNFRYKCDELDIAVPFRYDTWTKSMLLPVSNTTFSILNIILACFAILFILYFLYYIVGGFIKVLLEIATGTPFSDRNVRRLKMIAMSFLLIPLILFLLNLLIRVVFYKYFTADLKLSTDAWGVFWKPAVLSVIFAALYFAFKQGKKLKDEQDLTV</sequence>
<dbReference type="Proteomes" id="UP000291117">
    <property type="component" value="Unassembled WGS sequence"/>
</dbReference>
<accession>A0A4V2MJ09</accession>
<comment type="caution">
    <text evidence="2">The sequence shown here is derived from an EMBL/GenBank/DDBJ whole genome shotgun (WGS) entry which is preliminary data.</text>
</comment>
<dbReference type="Pfam" id="PF11188">
    <property type="entry name" value="DUF2975"/>
    <property type="match status" value="1"/>
</dbReference>
<gene>
    <name evidence="2" type="ORF">EZ444_19130</name>
</gene>
<evidence type="ECO:0000313" key="3">
    <source>
        <dbReference type="Proteomes" id="UP000291117"/>
    </source>
</evidence>
<dbReference type="InterPro" id="IPR021354">
    <property type="entry name" value="DUF2975"/>
</dbReference>
<feature type="transmembrane region" description="Helical" evidence="1">
    <location>
        <begin position="248"/>
        <end position="267"/>
    </location>
</feature>
<feature type="transmembrane region" description="Helical" evidence="1">
    <location>
        <begin position="12"/>
        <end position="35"/>
    </location>
</feature>
<feature type="transmembrane region" description="Helical" evidence="1">
    <location>
        <begin position="199"/>
        <end position="222"/>
    </location>
</feature>
<keyword evidence="1" id="KW-0812">Transmembrane</keyword>
<protein>
    <submittedName>
        <fullName evidence="2">DUF2975 domain-containing protein</fullName>
    </submittedName>
</protein>
<evidence type="ECO:0000256" key="1">
    <source>
        <dbReference type="SAM" id="Phobius"/>
    </source>
</evidence>
<proteinExistence type="predicted"/>